<reference evidence="1" key="1">
    <citation type="submission" date="2013-07" db="EMBL/GenBank/DDBJ databases">
        <title>Sub-species coevolution in mutualistic symbiosis.</title>
        <authorList>
            <person name="Murfin K."/>
            <person name="Klassen J."/>
            <person name="Lee M."/>
            <person name="Forst S."/>
            <person name="Stock P."/>
            <person name="Goodrich-Blair H."/>
        </authorList>
    </citation>
    <scope>NUCLEOTIDE SEQUENCE [LARGE SCALE GENOMIC DNA]</scope>
    <source>
        <strain evidence="1">Kraussei Quebec</strain>
    </source>
</reference>
<sequence>MNYFYSSKDFKESVENFGKKYHRNKWDNLSESEKNITWINLVNIF</sequence>
<proteinExistence type="predicted"/>
<protein>
    <submittedName>
        <fullName evidence="1">Uncharacterized protein</fullName>
    </submittedName>
</protein>
<name>A0A077PCI2_XENBV</name>
<evidence type="ECO:0000313" key="2">
    <source>
        <dbReference type="Proteomes" id="UP000028500"/>
    </source>
</evidence>
<dbReference type="EMBL" id="CBSY010000059">
    <property type="protein sequence ID" value="CDH18758.1"/>
    <property type="molecule type" value="Genomic_DNA"/>
</dbReference>
<evidence type="ECO:0000313" key="1">
    <source>
        <dbReference type="EMBL" id="CDH18758.1"/>
    </source>
</evidence>
<dbReference type="HOGENOM" id="CLU_3207094_0_0_6"/>
<accession>A0A077PCI2</accession>
<organism evidence="1 2">
    <name type="scientific">Xenorhabdus bovienii str. kraussei Quebec</name>
    <dbReference type="NCBI Taxonomy" id="1398203"/>
    <lineage>
        <taxon>Bacteria</taxon>
        <taxon>Pseudomonadati</taxon>
        <taxon>Pseudomonadota</taxon>
        <taxon>Gammaproteobacteria</taxon>
        <taxon>Enterobacterales</taxon>
        <taxon>Morganellaceae</taxon>
        <taxon>Xenorhabdus</taxon>
    </lineage>
</organism>
<gene>
    <name evidence="1" type="ORF">XBKQ1_1510001</name>
</gene>
<dbReference type="AlphaFoldDB" id="A0A077PCI2"/>
<comment type="caution">
    <text evidence="1">The sequence shown here is derived from an EMBL/GenBank/DDBJ whole genome shotgun (WGS) entry which is preliminary data.</text>
</comment>
<keyword evidence="2" id="KW-1185">Reference proteome</keyword>
<dbReference type="Proteomes" id="UP000028500">
    <property type="component" value="Unassembled WGS sequence"/>
</dbReference>